<proteinExistence type="predicted"/>
<dbReference type="OrthoDB" id="5593167at2759"/>
<comment type="caution">
    <text evidence="1">The sequence shown here is derived from an EMBL/GenBank/DDBJ whole genome shotgun (WGS) entry which is preliminary data.</text>
</comment>
<evidence type="ECO:0000313" key="1">
    <source>
        <dbReference type="EMBL" id="KAH3664021.1"/>
    </source>
</evidence>
<dbReference type="EMBL" id="JAEUBE010000352">
    <property type="protein sequence ID" value="KAH3664021.1"/>
    <property type="molecule type" value="Genomic_DNA"/>
</dbReference>
<reference evidence="1" key="2">
    <citation type="submission" date="2021-01" db="EMBL/GenBank/DDBJ databases">
        <authorList>
            <person name="Schikora-Tamarit M.A."/>
        </authorList>
    </citation>
    <scope>NUCLEOTIDE SEQUENCE</scope>
    <source>
        <strain evidence="1">CBS6075</strain>
    </source>
</reference>
<protein>
    <submittedName>
        <fullName evidence="1">Uncharacterized protein</fullName>
    </submittedName>
</protein>
<name>A0A9P8T2U3_9ASCO</name>
<evidence type="ECO:0000313" key="2">
    <source>
        <dbReference type="Proteomes" id="UP000769157"/>
    </source>
</evidence>
<keyword evidence="2" id="KW-1185">Reference proteome</keyword>
<sequence>MELNPVGRLATAAALENRSGSMPFLVSGSSHNTRKNPTMFQAAYQPNAPCGLKARTKDGQVKDRMKLKNQHVAVANDIVTSRTYNAAHSAEYVNGTGPSDAE</sequence>
<accession>A0A9P8T2U3</accession>
<organism evidence="1 2">
    <name type="scientific">Ogataea philodendri</name>
    <dbReference type="NCBI Taxonomy" id="1378263"/>
    <lineage>
        <taxon>Eukaryota</taxon>
        <taxon>Fungi</taxon>
        <taxon>Dikarya</taxon>
        <taxon>Ascomycota</taxon>
        <taxon>Saccharomycotina</taxon>
        <taxon>Pichiomycetes</taxon>
        <taxon>Pichiales</taxon>
        <taxon>Pichiaceae</taxon>
        <taxon>Ogataea</taxon>
    </lineage>
</organism>
<dbReference type="RefSeq" id="XP_046060301.1">
    <property type="nucleotide sequence ID" value="XM_046205845.1"/>
</dbReference>
<gene>
    <name evidence="1" type="ORF">OGAPHI_004735</name>
</gene>
<dbReference type="Proteomes" id="UP000769157">
    <property type="component" value="Unassembled WGS sequence"/>
</dbReference>
<dbReference type="AlphaFoldDB" id="A0A9P8T2U3"/>
<reference evidence="1" key="1">
    <citation type="journal article" date="2021" name="Open Biol.">
        <title>Shared evolutionary footprints suggest mitochondrial oxidative damage underlies multiple complex I losses in fungi.</title>
        <authorList>
            <person name="Schikora-Tamarit M.A."/>
            <person name="Marcet-Houben M."/>
            <person name="Nosek J."/>
            <person name="Gabaldon T."/>
        </authorList>
    </citation>
    <scope>NUCLEOTIDE SEQUENCE</scope>
    <source>
        <strain evidence="1">CBS6075</strain>
    </source>
</reference>
<dbReference type="GeneID" id="70236700"/>